<gene>
    <name evidence="2" type="ORF">RHSP_31795</name>
</gene>
<feature type="compositionally biased region" description="Basic and acidic residues" evidence="1">
    <location>
        <begin position="64"/>
        <end position="75"/>
    </location>
</feature>
<protein>
    <submittedName>
        <fullName evidence="2">Uncharacterized protein</fullName>
    </submittedName>
</protein>
<dbReference type="AlphaFoldDB" id="N6UZA0"/>
<reference evidence="2 3" key="1">
    <citation type="journal article" date="2012" name="BMC Genomics">
        <title>Genomic basis of broad host range and environmental adaptability of Rhizobium tropici CIAT 899 and Rhizobium sp. PRF 81 which are used in inoculants for common bean (Phaseolus vulgaris L.).</title>
        <authorList>
            <person name="Ormeno-Orrillo E."/>
            <person name="Menna P."/>
            <person name="Almeida L.G."/>
            <person name="Ollero F.J."/>
            <person name="Nicolas M.F."/>
            <person name="Pains Rodrigues E."/>
            <person name="Shigueyoshi Nakatani A."/>
            <person name="Silva Batista J.S."/>
            <person name="Oliveira Chueire L.M."/>
            <person name="Souza R.C."/>
            <person name="Ribeiro Vasconcelos A.T."/>
            <person name="Megias M."/>
            <person name="Hungria M."/>
            <person name="Martinez-Romero E."/>
        </authorList>
    </citation>
    <scope>NUCLEOTIDE SEQUENCE [LARGE SCALE GENOMIC DNA]</scope>
    <source>
        <strain evidence="2 3">PRF 81</strain>
    </source>
</reference>
<sequence>MRASPSTAPALSVSSGRFFRTTVQTNMMKQQTAPTVPIGRKPLRKSVIAAALLLRDATRQNTRCNRESRADREANGDEGEEDELAEGDHIHHLASTSDSATARLNPDMKRQASLLSNNHKKNIRTASMKLMTIIIMTPPPKTYWSRPVDGWCPRRLFVLRIGVLETLRQIAGGSPQANRHRRVGSLAGAGSDVLRIWRRSLRILRIKRCLFLAMSFDIGINPLIERSPCLVRLNLLEFPADGPFCRLLMRHRIKGRTMITEILITKRVVTELSHAVGHDRKTCLVVPAKLPTNLVKHAGFASGLLHLTEKIYLGLQFVTFRFKRFDHRTATIHFSDNLVKGSLAICGNYRHDLFPSDIVDQCGADDLRNICPALGRILLALQRYRRRGFGFGNDGKRHPACGLKSIRHSARPPEIVILGLAIVFRRSPPSDSDAIFRRDEDLGSGALRSRLHWPPPVAFTLGENRPRNDIDAFTKERTSHVFRDIQRVCRSFANIGRNIVFDGIGHHAFTTSLAQRFIAFVRTRICPTVLDGLGSASPWMTYPPPEPRVIFGAGLLW</sequence>
<organism evidence="2 3">
    <name type="scientific">Rhizobium freirei PRF 81</name>
    <dbReference type="NCBI Taxonomy" id="363754"/>
    <lineage>
        <taxon>Bacteria</taxon>
        <taxon>Pseudomonadati</taxon>
        <taxon>Pseudomonadota</taxon>
        <taxon>Alphaproteobacteria</taxon>
        <taxon>Hyphomicrobiales</taxon>
        <taxon>Rhizobiaceae</taxon>
        <taxon>Rhizobium/Agrobacterium group</taxon>
        <taxon>Rhizobium</taxon>
    </lineage>
</organism>
<feature type="compositionally biased region" description="Acidic residues" evidence="1">
    <location>
        <begin position="76"/>
        <end position="85"/>
    </location>
</feature>
<dbReference type="PATRIC" id="fig|363754.4.peg.3995"/>
<dbReference type="EMBL" id="AQHN01000072">
    <property type="protein sequence ID" value="ENN86041.1"/>
    <property type="molecule type" value="Genomic_DNA"/>
</dbReference>
<evidence type="ECO:0000313" key="3">
    <source>
        <dbReference type="Proteomes" id="UP000012429"/>
    </source>
</evidence>
<keyword evidence="3" id="KW-1185">Reference proteome</keyword>
<feature type="region of interest" description="Disordered" evidence="1">
    <location>
        <begin position="60"/>
        <end position="88"/>
    </location>
</feature>
<dbReference type="Proteomes" id="UP000012429">
    <property type="component" value="Unassembled WGS sequence"/>
</dbReference>
<accession>N6UZA0</accession>
<evidence type="ECO:0000256" key="1">
    <source>
        <dbReference type="SAM" id="MobiDB-lite"/>
    </source>
</evidence>
<comment type="caution">
    <text evidence="2">The sequence shown here is derived from an EMBL/GenBank/DDBJ whole genome shotgun (WGS) entry which is preliminary data.</text>
</comment>
<proteinExistence type="predicted"/>
<name>N6UZA0_9HYPH</name>
<evidence type="ECO:0000313" key="2">
    <source>
        <dbReference type="EMBL" id="ENN86041.1"/>
    </source>
</evidence>